<evidence type="ECO:0000259" key="2">
    <source>
        <dbReference type="Pfam" id="PF00437"/>
    </source>
</evidence>
<dbReference type="InterPro" id="IPR027417">
    <property type="entry name" value="P-loop_NTPase"/>
</dbReference>
<dbReference type="EMBL" id="CP051152">
    <property type="protein sequence ID" value="QJQ05953.1"/>
    <property type="molecule type" value="Genomic_DNA"/>
</dbReference>
<dbReference type="Proteomes" id="UP000274350">
    <property type="component" value="Chromosome"/>
</dbReference>
<evidence type="ECO:0000313" key="3">
    <source>
        <dbReference type="EMBL" id="QJQ05953.1"/>
    </source>
</evidence>
<dbReference type="OrthoDB" id="5790493at2"/>
<protein>
    <submittedName>
        <fullName evidence="3">PilT/PilU family type 4a pilus ATPase</fullName>
    </submittedName>
</protein>
<dbReference type="PANTHER" id="PTHR30486">
    <property type="entry name" value="TWITCHING MOTILITY PROTEIN PILT"/>
    <property type="match status" value="1"/>
</dbReference>
<keyword evidence="4" id="KW-1185">Reference proteome</keyword>
<dbReference type="KEGG" id="upi:EJG51_008930"/>
<accession>A0A6M4A4F3</accession>
<dbReference type="GO" id="GO:0016887">
    <property type="term" value="F:ATP hydrolysis activity"/>
    <property type="evidence" value="ECO:0007669"/>
    <property type="project" value="InterPro"/>
</dbReference>
<organism evidence="3 4">
    <name type="scientific">Undibacterium piscinae</name>
    <dbReference type="NCBI Taxonomy" id="2495591"/>
    <lineage>
        <taxon>Bacteria</taxon>
        <taxon>Pseudomonadati</taxon>
        <taxon>Pseudomonadota</taxon>
        <taxon>Betaproteobacteria</taxon>
        <taxon>Burkholderiales</taxon>
        <taxon>Oxalobacteraceae</taxon>
        <taxon>Undibacterium</taxon>
    </lineage>
</organism>
<dbReference type="InterPro" id="IPR050921">
    <property type="entry name" value="T4SS_GSP_E_ATPase"/>
</dbReference>
<dbReference type="Gene3D" id="3.40.50.300">
    <property type="entry name" value="P-loop containing nucleotide triphosphate hydrolases"/>
    <property type="match status" value="1"/>
</dbReference>
<dbReference type="InterPro" id="IPR006321">
    <property type="entry name" value="PilT/PilU"/>
</dbReference>
<dbReference type="NCBIfam" id="TIGR01420">
    <property type="entry name" value="pilT_fam"/>
    <property type="match status" value="1"/>
</dbReference>
<gene>
    <name evidence="3" type="ORF">EJG51_008930</name>
</gene>
<feature type="domain" description="Bacterial type II secretion system protein E" evidence="2">
    <location>
        <begin position="5"/>
        <end position="274"/>
    </location>
</feature>
<reference evidence="3 4" key="1">
    <citation type="journal article" date="2019" name="Int. J. Syst. Evol. Microbiol.">
        <title>Undibacterium piscinae sp. nov., isolated from Korean shiner intestine.</title>
        <authorList>
            <person name="Lee S.Y."/>
            <person name="Kang W."/>
            <person name="Kim P.S."/>
            <person name="Kim H.S."/>
            <person name="Sung H."/>
            <person name="Shin N.R."/>
            <person name="Whon T.W."/>
            <person name="Yun J.H."/>
            <person name="Lee J.Y."/>
            <person name="Lee J.Y."/>
            <person name="Jung M.J."/>
            <person name="Jeong Y.S."/>
            <person name="Tak E.J."/>
            <person name="Han J.E."/>
            <person name="Hyun D.W."/>
            <person name="Kang M.S."/>
            <person name="Lee K.E."/>
            <person name="Lee B.H."/>
            <person name="Bae J.W."/>
        </authorList>
    </citation>
    <scope>NUCLEOTIDE SEQUENCE [LARGE SCALE GENOMIC DNA]</scope>
    <source>
        <strain evidence="3 4">S11R28</strain>
    </source>
</reference>
<dbReference type="AlphaFoldDB" id="A0A6M4A4F3"/>
<sequence length="373" mass="41431">MTDMNAYLRLMLERSASDLFLTTGAPPSIKVDGVVQALDEPKLAVGEVREMAERIMTAAQKKQFEATMECNFSWSCKDLGRYRINVYHQRGEVAMVMRMINSQIPDFEALGLPARVAELAMLKRGLVLVVGAAGSGKSTTLAAMVRHRSLHADGHILTIEDPIEFLFKHEKSMVDQREVGIDTLSFGEALHNALREAPNVIMLGEIRDRETAQHAIAYAETGHLCISTLHANNANQAIDRLINFFPEDAHKQILLDLSMNLKGVISQRLIPAIKQKRVLAVEILLQTSFISDLMQRGRLNEIKDAMSKGNEEGIVTFDQSLFALYQAGKITAQEAIQNADSVTDLSLKIRLSVKHTTADAPNFSMDAMTHKDF</sequence>
<evidence type="ECO:0000313" key="4">
    <source>
        <dbReference type="Proteomes" id="UP000274350"/>
    </source>
</evidence>
<comment type="similarity">
    <text evidence="1">Belongs to the GSP E family.</text>
</comment>
<dbReference type="SUPFAM" id="SSF52540">
    <property type="entry name" value="P-loop containing nucleoside triphosphate hydrolases"/>
    <property type="match status" value="1"/>
</dbReference>
<name>A0A6M4A4F3_9BURK</name>
<dbReference type="Pfam" id="PF00437">
    <property type="entry name" value="T2SSE"/>
    <property type="match status" value="1"/>
</dbReference>
<dbReference type="GO" id="GO:0005524">
    <property type="term" value="F:ATP binding"/>
    <property type="evidence" value="ECO:0007669"/>
    <property type="project" value="InterPro"/>
</dbReference>
<proteinExistence type="inferred from homology"/>
<dbReference type="PANTHER" id="PTHR30486:SF12">
    <property type="entry name" value="TYPE IV PILUS ATPASE PILU"/>
    <property type="match status" value="1"/>
</dbReference>
<evidence type="ECO:0000256" key="1">
    <source>
        <dbReference type="ARBA" id="ARBA00006611"/>
    </source>
</evidence>
<dbReference type="InterPro" id="IPR001482">
    <property type="entry name" value="T2SS/T4SS_dom"/>
</dbReference>
<dbReference type="Gene3D" id="3.30.450.90">
    <property type="match status" value="1"/>
</dbReference>
<dbReference type="CDD" id="cd01131">
    <property type="entry name" value="PilT"/>
    <property type="match status" value="1"/>
</dbReference>